<organism evidence="1 2">
    <name type="scientific">Streptomyces nogalater</name>
    <dbReference type="NCBI Taxonomy" id="38314"/>
    <lineage>
        <taxon>Bacteria</taxon>
        <taxon>Bacillati</taxon>
        <taxon>Actinomycetota</taxon>
        <taxon>Actinomycetes</taxon>
        <taxon>Kitasatosporales</taxon>
        <taxon>Streptomycetaceae</taxon>
        <taxon>Streptomyces</taxon>
    </lineage>
</organism>
<dbReference type="InterPro" id="IPR027417">
    <property type="entry name" value="P-loop_NTPase"/>
</dbReference>
<dbReference type="InterPro" id="IPR001387">
    <property type="entry name" value="Cro/C1-type_HTH"/>
</dbReference>
<keyword evidence="2" id="KW-1185">Reference proteome</keyword>
<dbReference type="EMBL" id="JBHSOE010000045">
    <property type="protein sequence ID" value="MFC5658486.1"/>
    <property type="molecule type" value="Genomic_DNA"/>
</dbReference>
<dbReference type="CDD" id="cd00093">
    <property type="entry name" value="HTH_XRE"/>
    <property type="match status" value="1"/>
</dbReference>
<protein>
    <submittedName>
        <fullName evidence="1">Uncharacterized protein</fullName>
    </submittedName>
</protein>
<sequence length="411" mass="46050">MTTNAGGDTPDSSAQVELAEALCALFAELGCSQREFSARIHMDHTGVNRYLRGERLPPRPFIEALLREVRKLPGATVTAELETRIFALHRQALMDREGWSALMKMVHREADVLRRDRDAALSRAQLAESRLQVMELVSSQGRWSAFTTFLTDRGAPEMQMEMLDRVCWRAVAGLAPPTAERAQRSSGVVLAPPGTGKTLIAAGVIAQALDAGYRLVIVLSGLMNMYRMQTQQVLDEALDDGYNSTSAEVAPRGQPILRLTTQTSEFRPPPIKSSLQFEKVNPNLPLYDARNLHRSIPRLLVMKQNAVVLKRLRDTLRYIELPLEEVPALIIDLEPASVSVSTSNITKSVTEQLRSEIVELLPRAQLLRFENMVRPEDTYSPWMPEHVATSLWEQVPDFIVPVSFRRDTDAE</sequence>
<dbReference type="Proteomes" id="UP001596065">
    <property type="component" value="Unassembled WGS sequence"/>
</dbReference>
<gene>
    <name evidence="1" type="ORF">ACFP3J_23775</name>
</gene>
<evidence type="ECO:0000313" key="1">
    <source>
        <dbReference type="EMBL" id="MFC5658486.1"/>
    </source>
</evidence>
<accession>A0ABW0WQF1</accession>
<comment type="caution">
    <text evidence="1">The sequence shown here is derived from an EMBL/GenBank/DDBJ whole genome shotgun (WGS) entry which is preliminary data.</text>
</comment>
<dbReference type="SUPFAM" id="SSF52540">
    <property type="entry name" value="P-loop containing nucleoside triphosphate hydrolases"/>
    <property type="match status" value="1"/>
</dbReference>
<dbReference type="RefSeq" id="WP_344352192.1">
    <property type="nucleotide sequence ID" value="NZ_BAAASM010000056.1"/>
</dbReference>
<proteinExistence type="predicted"/>
<reference evidence="2" key="1">
    <citation type="journal article" date="2019" name="Int. J. Syst. Evol. Microbiol.">
        <title>The Global Catalogue of Microorganisms (GCM) 10K type strain sequencing project: providing services to taxonomists for standard genome sequencing and annotation.</title>
        <authorList>
            <consortium name="The Broad Institute Genomics Platform"/>
            <consortium name="The Broad Institute Genome Sequencing Center for Infectious Disease"/>
            <person name="Wu L."/>
            <person name="Ma J."/>
        </authorList>
    </citation>
    <scope>NUCLEOTIDE SEQUENCE [LARGE SCALE GENOMIC DNA]</scope>
    <source>
        <strain evidence="2">KCTC 5701</strain>
    </source>
</reference>
<evidence type="ECO:0000313" key="2">
    <source>
        <dbReference type="Proteomes" id="UP001596065"/>
    </source>
</evidence>
<name>A0ABW0WQF1_STRNO</name>